<keyword evidence="12 15" id="KW-0472">Membrane</keyword>
<keyword evidence="4" id="KW-1003">Cell membrane</keyword>
<evidence type="ECO:0000256" key="15">
    <source>
        <dbReference type="SAM" id="Phobius"/>
    </source>
</evidence>
<dbReference type="GO" id="GO:1904151">
    <property type="term" value="P:positive regulation of microglial cell mediated cytotoxicity"/>
    <property type="evidence" value="ECO:0007669"/>
    <property type="project" value="TreeGrafter"/>
</dbReference>
<comment type="similarity">
    <text evidence="2">Belongs to the TYROBP family.</text>
</comment>
<evidence type="ECO:0000256" key="4">
    <source>
        <dbReference type="ARBA" id="ARBA00022475"/>
    </source>
</evidence>
<proteinExistence type="inferred from homology"/>
<feature type="transmembrane region" description="Helical" evidence="15">
    <location>
        <begin position="20"/>
        <end position="41"/>
    </location>
</feature>
<dbReference type="GO" id="GO:0046872">
    <property type="term" value="F:metal ion binding"/>
    <property type="evidence" value="ECO:0007669"/>
    <property type="project" value="UniProtKB-KW"/>
</dbReference>
<keyword evidence="8" id="KW-0732">Signal</keyword>
<keyword evidence="7" id="KW-0479">Metal-binding</keyword>
<dbReference type="Proteomes" id="UP000050525">
    <property type="component" value="Unassembled WGS sequence"/>
</dbReference>
<evidence type="ECO:0000313" key="17">
    <source>
        <dbReference type="Proteomes" id="UP000050525"/>
    </source>
</evidence>
<dbReference type="GO" id="GO:0005886">
    <property type="term" value="C:plasma membrane"/>
    <property type="evidence" value="ECO:0007669"/>
    <property type="project" value="UniProtKB-SubCell"/>
</dbReference>
<comment type="subcellular location">
    <subcellularLocation>
        <location evidence="1">Cell membrane</location>
        <topology evidence="1">Single-pass type I membrane protein</topology>
    </subcellularLocation>
</comment>
<dbReference type="GO" id="GO:0030889">
    <property type="term" value="P:negative regulation of B cell proliferation"/>
    <property type="evidence" value="ECO:0007669"/>
    <property type="project" value="TreeGrafter"/>
</dbReference>
<dbReference type="PANTHER" id="PTHR17554:SF2">
    <property type="entry name" value="TYRO PROTEIN TYROSINE KINASE-BINDING PROTEIN"/>
    <property type="match status" value="1"/>
</dbReference>
<evidence type="ECO:0000256" key="10">
    <source>
        <dbReference type="ARBA" id="ARBA00022859"/>
    </source>
</evidence>
<comment type="caution">
    <text evidence="16">The sequence shown here is derived from an EMBL/GenBank/DDBJ whole genome shotgun (WGS) entry which is preliminary data.</text>
</comment>
<reference evidence="16 17" key="1">
    <citation type="journal article" date="2012" name="Genome Biol.">
        <title>Sequencing three crocodilian genomes to illuminate the evolution of archosaurs and amniotes.</title>
        <authorList>
            <person name="St John J.A."/>
            <person name="Braun E.L."/>
            <person name="Isberg S.R."/>
            <person name="Miles L.G."/>
            <person name="Chong A.Y."/>
            <person name="Gongora J."/>
            <person name="Dalzell P."/>
            <person name="Moran C."/>
            <person name="Bed'hom B."/>
            <person name="Abzhanov A."/>
            <person name="Burgess S.C."/>
            <person name="Cooksey A.M."/>
            <person name="Castoe T.A."/>
            <person name="Crawford N.G."/>
            <person name="Densmore L.D."/>
            <person name="Drew J.C."/>
            <person name="Edwards S.V."/>
            <person name="Faircloth B.C."/>
            <person name="Fujita M.K."/>
            <person name="Greenwold M.J."/>
            <person name="Hoffmann F.G."/>
            <person name="Howard J.M."/>
            <person name="Iguchi T."/>
            <person name="Janes D.E."/>
            <person name="Khan S.Y."/>
            <person name="Kohno S."/>
            <person name="de Koning A.J."/>
            <person name="Lance S.L."/>
            <person name="McCarthy F.M."/>
            <person name="McCormack J.E."/>
            <person name="Merchant M.E."/>
            <person name="Peterson D.G."/>
            <person name="Pollock D.D."/>
            <person name="Pourmand N."/>
            <person name="Raney B.J."/>
            <person name="Roessler K.A."/>
            <person name="Sanford J.R."/>
            <person name="Sawyer R.H."/>
            <person name="Schmidt C.J."/>
            <person name="Triplett E.W."/>
            <person name="Tuberville T.D."/>
            <person name="Venegas-Anaya M."/>
            <person name="Howard J.T."/>
            <person name="Jarvis E.D."/>
            <person name="Guillette L.J.Jr."/>
            <person name="Glenn T.C."/>
            <person name="Green R.E."/>
            <person name="Ray D.A."/>
        </authorList>
    </citation>
    <scope>NUCLEOTIDE SEQUENCE [LARGE SCALE GENOMIC DNA]</scope>
    <source>
        <strain evidence="16">KSC_2009_1</strain>
    </source>
</reference>
<accession>A0A151NCE7</accession>
<keyword evidence="10" id="KW-0391">Immunity</keyword>
<evidence type="ECO:0000256" key="12">
    <source>
        <dbReference type="ARBA" id="ARBA00023136"/>
    </source>
</evidence>
<dbReference type="PANTHER" id="PTHR17554">
    <property type="entry name" value="TYRO PROTEIN TYROSINE KINASE-BINDING PROTEIN"/>
    <property type="match status" value="1"/>
</dbReference>
<keyword evidence="5" id="KW-0597">Phosphoprotein</keyword>
<keyword evidence="11 15" id="KW-1133">Transmembrane helix</keyword>
<dbReference type="AlphaFoldDB" id="A0A151NCE7"/>
<evidence type="ECO:0000256" key="3">
    <source>
        <dbReference type="ARBA" id="ARBA00022356"/>
    </source>
</evidence>
<dbReference type="GO" id="GO:0002282">
    <property type="term" value="P:microglial cell activation involved in immune response"/>
    <property type="evidence" value="ECO:0007669"/>
    <property type="project" value="TreeGrafter"/>
</dbReference>
<evidence type="ECO:0000256" key="1">
    <source>
        <dbReference type="ARBA" id="ARBA00004251"/>
    </source>
</evidence>
<evidence type="ECO:0000256" key="13">
    <source>
        <dbReference type="ARBA" id="ARBA00023157"/>
    </source>
</evidence>
<evidence type="ECO:0000256" key="2">
    <source>
        <dbReference type="ARBA" id="ARBA00009791"/>
    </source>
</evidence>
<name>A0A151NCE7_ALLMI</name>
<keyword evidence="9" id="KW-0106">Calcium</keyword>
<evidence type="ECO:0000256" key="6">
    <source>
        <dbReference type="ARBA" id="ARBA00022692"/>
    </source>
</evidence>
<evidence type="ECO:0000256" key="14">
    <source>
        <dbReference type="ARBA" id="ARBA00031252"/>
    </source>
</evidence>
<dbReference type="GO" id="GO:0032816">
    <property type="term" value="P:positive regulation of natural killer cell activation"/>
    <property type="evidence" value="ECO:0007669"/>
    <property type="project" value="TreeGrafter"/>
</dbReference>
<dbReference type="GO" id="GO:0034241">
    <property type="term" value="P:positive regulation of macrophage fusion"/>
    <property type="evidence" value="ECO:0007669"/>
    <property type="project" value="TreeGrafter"/>
</dbReference>
<organism evidence="16 17">
    <name type="scientific">Alligator mississippiensis</name>
    <name type="common">American alligator</name>
    <dbReference type="NCBI Taxonomy" id="8496"/>
    <lineage>
        <taxon>Eukaryota</taxon>
        <taxon>Metazoa</taxon>
        <taxon>Chordata</taxon>
        <taxon>Craniata</taxon>
        <taxon>Vertebrata</taxon>
        <taxon>Euteleostomi</taxon>
        <taxon>Archelosauria</taxon>
        <taxon>Archosauria</taxon>
        <taxon>Crocodylia</taxon>
        <taxon>Alligatoridae</taxon>
        <taxon>Alligatorinae</taxon>
        <taxon>Alligator</taxon>
    </lineage>
</organism>
<evidence type="ECO:0000313" key="16">
    <source>
        <dbReference type="EMBL" id="KYO34463.1"/>
    </source>
</evidence>
<dbReference type="InterPro" id="IPR026200">
    <property type="entry name" value="Tyrobp"/>
</dbReference>
<evidence type="ECO:0000256" key="8">
    <source>
        <dbReference type="ARBA" id="ARBA00022729"/>
    </source>
</evidence>
<keyword evidence="6 15" id="KW-0812">Transmembrane</keyword>
<keyword evidence="13" id="KW-1015">Disulfide bond</keyword>
<protein>
    <recommendedName>
        <fullName evidence="3">TYRO protein tyrosine kinase-binding protein</fullName>
    </recommendedName>
    <alternativeName>
        <fullName evidence="14">DNAX-activation protein 12</fullName>
    </alternativeName>
</protein>
<evidence type="ECO:0000256" key="11">
    <source>
        <dbReference type="ARBA" id="ARBA00022989"/>
    </source>
</evidence>
<sequence length="95" mass="10203">MLTSPISPLPPAGCDRCYQLSPGLIAGVVGIDLLIIILFNVGAQCLLRRGQQQSQAAKGDMRSSHILEMESNYEELQGQTQDIYSTLEAPTAGIV</sequence>
<evidence type="ECO:0000256" key="7">
    <source>
        <dbReference type="ARBA" id="ARBA00022723"/>
    </source>
</evidence>
<evidence type="ECO:0000256" key="5">
    <source>
        <dbReference type="ARBA" id="ARBA00022553"/>
    </source>
</evidence>
<dbReference type="GO" id="GO:0002283">
    <property type="term" value="P:neutrophil activation involved in immune response"/>
    <property type="evidence" value="ECO:0007669"/>
    <property type="project" value="TreeGrafter"/>
</dbReference>
<dbReference type="GO" id="GO:0032911">
    <property type="term" value="P:negative regulation of transforming growth factor beta1 production"/>
    <property type="evidence" value="ECO:0007669"/>
    <property type="project" value="TreeGrafter"/>
</dbReference>
<evidence type="ECO:0000256" key="9">
    <source>
        <dbReference type="ARBA" id="ARBA00022837"/>
    </source>
</evidence>
<dbReference type="EMBL" id="AKHW03003419">
    <property type="protein sequence ID" value="KYO34463.1"/>
    <property type="molecule type" value="Genomic_DNA"/>
</dbReference>
<gene>
    <name evidence="16" type="ORF">Y1Q_0018590</name>
</gene>
<keyword evidence="17" id="KW-1185">Reference proteome</keyword>
<dbReference type="GO" id="GO:0009986">
    <property type="term" value="C:cell surface"/>
    <property type="evidence" value="ECO:0007669"/>
    <property type="project" value="TreeGrafter"/>
</dbReference>
<dbReference type="GO" id="GO:0005102">
    <property type="term" value="F:signaling receptor binding"/>
    <property type="evidence" value="ECO:0007669"/>
    <property type="project" value="TreeGrafter"/>
</dbReference>